<proteinExistence type="predicted"/>
<dbReference type="AlphaFoldDB" id="A0A1M7Z199"/>
<reference evidence="2" key="1">
    <citation type="submission" date="2016-12" db="EMBL/GenBank/DDBJ databases">
        <authorList>
            <person name="Rodrigo-Torres L."/>
            <person name="Arahal R.D."/>
            <person name="Lucena T."/>
        </authorList>
    </citation>
    <scope>NUCLEOTIDE SEQUENCE [LARGE SCALE GENOMIC DNA]</scope>
</reference>
<protein>
    <submittedName>
        <fullName evidence="1">Uncharacterized protein</fullName>
    </submittedName>
</protein>
<gene>
    <name evidence="1" type="ORF">VQ7734_04415</name>
</gene>
<organism evidence="1 2">
    <name type="scientific">Vibrio quintilis</name>
    <dbReference type="NCBI Taxonomy" id="1117707"/>
    <lineage>
        <taxon>Bacteria</taxon>
        <taxon>Pseudomonadati</taxon>
        <taxon>Pseudomonadota</taxon>
        <taxon>Gammaproteobacteria</taxon>
        <taxon>Vibrionales</taxon>
        <taxon>Vibrionaceae</taxon>
        <taxon>Vibrio</taxon>
    </lineage>
</organism>
<evidence type="ECO:0000313" key="1">
    <source>
        <dbReference type="EMBL" id="SHO58643.1"/>
    </source>
</evidence>
<dbReference type="Proteomes" id="UP000184600">
    <property type="component" value="Unassembled WGS sequence"/>
</dbReference>
<sequence>MQLIDVIDQFHSGTTTAQIGFGDDREGQVCFCHSCCGGADLFFNSGGSPVQNNIGLNPALCFSPGEAQYFMLGFSNHPTEADGWICNKWQPEVFVL</sequence>
<keyword evidence="2" id="KW-1185">Reference proteome</keyword>
<accession>A0A1M7Z199</accession>
<dbReference type="EMBL" id="FRFG01000072">
    <property type="protein sequence ID" value="SHO58643.1"/>
    <property type="molecule type" value="Genomic_DNA"/>
</dbReference>
<name>A0A1M7Z199_9VIBR</name>
<evidence type="ECO:0000313" key="2">
    <source>
        <dbReference type="Proteomes" id="UP000184600"/>
    </source>
</evidence>